<gene>
    <name evidence="1" type="ORF">UFOPK3522_00173</name>
</gene>
<organism evidence="1">
    <name type="scientific">freshwater metagenome</name>
    <dbReference type="NCBI Taxonomy" id="449393"/>
    <lineage>
        <taxon>unclassified sequences</taxon>
        <taxon>metagenomes</taxon>
        <taxon>ecological metagenomes</taxon>
    </lineage>
</organism>
<proteinExistence type="predicted"/>
<reference evidence="1" key="1">
    <citation type="submission" date="2020-05" db="EMBL/GenBank/DDBJ databases">
        <authorList>
            <person name="Chiriac C."/>
            <person name="Salcher M."/>
            <person name="Ghai R."/>
            <person name="Kavagutti S V."/>
        </authorList>
    </citation>
    <scope>NUCLEOTIDE SEQUENCE</scope>
</reference>
<evidence type="ECO:0000313" key="1">
    <source>
        <dbReference type="EMBL" id="CAB4335763.1"/>
    </source>
</evidence>
<protein>
    <submittedName>
        <fullName evidence="1">Unannotated protein</fullName>
    </submittedName>
</protein>
<dbReference type="EMBL" id="CAESAO010000008">
    <property type="protein sequence ID" value="CAB4335763.1"/>
    <property type="molecule type" value="Genomic_DNA"/>
</dbReference>
<dbReference type="AlphaFoldDB" id="A0A6J5Z869"/>
<name>A0A6J5Z869_9ZZZZ</name>
<sequence>MQVKSDEGAIVANAFTRWNSLSDPDDLHARVAESAIKLAQLAAVEA</sequence>
<accession>A0A6J5Z869</accession>